<dbReference type="PANTHER" id="PTHR43326">
    <property type="entry name" value="METHIONYL-TRNA SYNTHETASE"/>
    <property type="match status" value="1"/>
</dbReference>
<proteinExistence type="inferred from homology"/>
<reference evidence="13 14" key="1">
    <citation type="journal article" date="2018" name="Mol. Biol. Evol.">
        <title>Broad Genomic Sampling Reveals a Smut Pathogenic Ancestry of the Fungal Clade Ustilaginomycotina.</title>
        <authorList>
            <person name="Kijpornyongpan T."/>
            <person name="Mondo S.J."/>
            <person name="Barry K."/>
            <person name="Sandor L."/>
            <person name="Lee J."/>
            <person name="Lipzen A."/>
            <person name="Pangilinan J."/>
            <person name="LaButti K."/>
            <person name="Hainaut M."/>
            <person name="Henrissat B."/>
            <person name="Grigoriev I.V."/>
            <person name="Spatafora J.W."/>
            <person name="Aime M.C."/>
        </authorList>
    </citation>
    <scope>NUCLEOTIDE SEQUENCE [LARGE SCALE GENOMIC DNA]</scope>
    <source>
        <strain evidence="13 14">MCA 4718</strain>
    </source>
</reference>
<dbReference type="GeneID" id="37013976"/>
<evidence type="ECO:0000259" key="12">
    <source>
        <dbReference type="Pfam" id="PF09334"/>
    </source>
</evidence>
<evidence type="ECO:0000256" key="5">
    <source>
        <dbReference type="ARBA" id="ARBA00022840"/>
    </source>
</evidence>
<dbReference type="GO" id="GO:0005524">
    <property type="term" value="F:ATP binding"/>
    <property type="evidence" value="ECO:0007669"/>
    <property type="project" value="UniProtKB-KW"/>
</dbReference>
<dbReference type="FunFam" id="2.170.220.10:FF:000001">
    <property type="entry name" value="methionine--tRNA ligase, mitochondrial"/>
    <property type="match status" value="1"/>
</dbReference>
<keyword evidence="4 10" id="KW-0547">Nucleotide-binding</keyword>
<comment type="similarity">
    <text evidence="1 10">Belongs to the class-I aminoacyl-tRNA synthetase family.</text>
</comment>
<dbReference type="EMBL" id="KZ819325">
    <property type="protein sequence ID" value="PWN21405.1"/>
    <property type="molecule type" value="Genomic_DNA"/>
</dbReference>
<dbReference type="EC" id="6.1.1.10" evidence="2"/>
<dbReference type="SUPFAM" id="SSF47323">
    <property type="entry name" value="Anticodon-binding domain of a subclass of class I aminoacyl-tRNA synthetases"/>
    <property type="match status" value="1"/>
</dbReference>
<dbReference type="InterPro" id="IPR023457">
    <property type="entry name" value="Met-tRNA_synth_2"/>
</dbReference>
<evidence type="ECO:0000256" key="4">
    <source>
        <dbReference type="ARBA" id="ARBA00022741"/>
    </source>
</evidence>
<organism evidence="13 14">
    <name type="scientific">Pseudomicrostroma glucosiphilum</name>
    <dbReference type="NCBI Taxonomy" id="1684307"/>
    <lineage>
        <taxon>Eukaryota</taxon>
        <taxon>Fungi</taxon>
        <taxon>Dikarya</taxon>
        <taxon>Basidiomycota</taxon>
        <taxon>Ustilaginomycotina</taxon>
        <taxon>Exobasidiomycetes</taxon>
        <taxon>Microstromatales</taxon>
        <taxon>Microstromatales incertae sedis</taxon>
        <taxon>Pseudomicrostroma</taxon>
    </lineage>
</organism>
<dbReference type="NCBIfam" id="TIGR00398">
    <property type="entry name" value="metG"/>
    <property type="match status" value="1"/>
</dbReference>
<evidence type="ECO:0000256" key="3">
    <source>
        <dbReference type="ARBA" id="ARBA00022598"/>
    </source>
</evidence>
<dbReference type="SUPFAM" id="SSF52374">
    <property type="entry name" value="Nucleotidylyl transferase"/>
    <property type="match status" value="1"/>
</dbReference>
<dbReference type="STRING" id="1684307.A0A316UE79"/>
<evidence type="ECO:0000256" key="11">
    <source>
        <dbReference type="SAM" id="MobiDB-lite"/>
    </source>
</evidence>
<dbReference type="PANTHER" id="PTHR43326:SF1">
    <property type="entry name" value="METHIONINE--TRNA LIGASE, MITOCHONDRIAL"/>
    <property type="match status" value="1"/>
</dbReference>
<dbReference type="Gene3D" id="3.40.50.620">
    <property type="entry name" value="HUPs"/>
    <property type="match status" value="1"/>
</dbReference>
<comment type="catalytic activity">
    <reaction evidence="8">
        <text>tRNA(Met) + L-methionine + ATP = L-methionyl-tRNA(Met) + AMP + diphosphate</text>
        <dbReference type="Rhea" id="RHEA:13481"/>
        <dbReference type="Rhea" id="RHEA-COMP:9667"/>
        <dbReference type="Rhea" id="RHEA-COMP:9698"/>
        <dbReference type="ChEBI" id="CHEBI:30616"/>
        <dbReference type="ChEBI" id="CHEBI:33019"/>
        <dbReference type="ChEBI" id="CHEBI:57844"/>
        <dbReference type="ChEBI" id="CHEBI:78442"/>
        <dbReference type="ChEBI" id="CHEBI:78530"/>
        <dbReference type="ChEBI" id="CHEBI:456215"/>
        <dbReference type="EC" id="6.1.1.10"/>
    </reaction>
</comment>
<feature type="compositionally biased region" description="Basic and acidic residues" evidence="11">
    <location>
        <begin position="673"/>
        <end position="695"/>
    </location>
</feature>
<dbReference type="Gene3D" id="2.170.220.10">
    <property type="match status" value="1"/>
</dbReference>
<protein>
    <recommendedName>
        <fullName evidence="9">Probable methionine--tRNA ligase, mitochondrial</fullName>
        <ecNumber evidence="2">6.1.1.10</ecNumber>
    </recommendedName>
</protein>
<keyword evidence="3 10" id="KW-0436">Ligase</keyword>
<dbReference type="InterPro" id="IPR015413">
    <property type="entry name" value="Methionyl/Leucyl_tRNA_Synth"/>
</dbReference>
<dbReference type="GO" id="GO:0005739">
    <property type="term" value="C:mitochondrion"/>
    <property type="evidence" value="ECO:0007669"/>
    <property type="project" value="UniProtKB-ARBA"/>
</dbReference>
<evidence type="ECO:0000256" key="8">
    <source>
        <dbReference type="ARBA" id="ARBA00047364"/>
    </source>
</evidence>
<sequence>MASCLPLRLQRLKFVVTAAPLAGSSQHRLPRLPAATRWSSSAPPATGSSVSPPGEAGPSSSTRPSPFLCTTPIFYVNASPHVGHLHSDVLADVLTRWSSLRHSGWSPAALAGKGKTQPLLSTGTDEHGLKIQKVAEMSGEDPQALCDRISQKFRVLADTAGVGYTDFIRTTEDRHKVAVHEIWRRLVDAGHIYKGAHEGWYAVSDEAFYPPAQVRSVTDEKTGEKYHEAIETGQRVEWTSEDNYKFRLSAFKNKLVEWLESTPDAILPPSRHAEVLEEIRTGLEDLSVSRPSSRLSWGLPVPDDTSQSIYVWIDALINYLTVTGFPWKAPSGQSEVGGEASAASAGEGKALAEWEGSAWPADVHVVGKDILRFHAVYWPALLLAAGLPLPRKIVAHSHWTMGKSKMSKSKGNVVDPFEEIEKYGQDVVRYFLCRVGGNLATDSDYSTSTLIEYHRKYLGGQLGNLLSRITSPLMQELLMGELKEKRRQERGDVTKEEKDRLKPLTIRRHVKGGARLLEVKRPRPGQRHEELEAAMNALGDKVDSWMQRGEVSKALEVIFDLLAQVNAYLQEVEPWRKHPHSSTHRLSAIFYTREALRITGMMLLPFMPGKMRELLRVGLDLDLEKEEALSWDEVRKLRGKVAFLEKEEKLLPLFPRLVEEQPVGKGGAGGGGRGEDKDKNKNKGDIKDRGKEPRTNHRPSNS</sequence>
<feature type="compositionally biased region" description="Polar residues" evidence="11">
    <location>
        <begin position="37"/>
        <end position="51"/>
    </location>
</feature>
<dbReference type="GO" id="GO:0006431">
    <property type="term" value="P:methionyl-tRNA aminoacylation"/>
    <property type="evidence" value="ECO:0007669"/>
    <property type="project" value="InterPro"/>
</dbReference>
<feature type="region of interest" description="Disordered" evidence="11">
    <location>
        <begin position="35"/>
        <end position="63"/>
    </location>
</feature>
<dbReference type="GO" id="GO:0004825">
    <property type="term" value="F:methionine-tRNA ligase activity"/>
    <property type="evidence" value="ECO:0007669"/>
    <property type="project" value="UniProtKB-EC"/>
</dbReference>
<gene>
    <name evidence="13" type="ORF">BCV69DRAFT_282128</name>
</gene>
<dbReference type="PRINTS" id="PR01041">
    <property type="entry name" value="TRNASYNTHMET"/>
</dbReference>
<feature type="region of interest" description="Disordered" evidence="11">
    <location>
        <begin position="661"/>
        <end position="702"/>
    </location>
</feature>
<dbReference type="Pfam" id="PF09334">
    <property type="entry name" value="tRNA-synt_1g"/>
    <property type="match status" value="1"/>
</dbReference>
<feature type="domain" description="Methionyl/Leucyl tRNA synthetase" evidence="12">
    <location>
        <begin position="68"/>
        <end position="469"/>
    </location>
</feature>
<keyword evidence="5 10" id="KW-0067">ATP-binding</keyword>
<evidence type="ECO:0000256" key="7">
    <source>
        <dbReference type="ARBA" id="ARBA00023146"/>
    </source>
</evidence>
<evidence type="ECO:0000313" key="13">
    <source>
        <dbReference type="EMBL" id="PWN21405.1"/>
    </source>
</evidence>
<dbReference type="InterPro" id="IPR033911">
    <property type="entry name" value="MetRS_core"/>
</dbReference>
<accession>A0A316UE79</accession>
<dbReference type="CDD" id="cd00814">
    <property type="entry name" value="MetRS_core"/>
    <property type="match status" value="1"/>
</dbReference>
<evidence type="ECO:0000256" key="2">
    <source>
        <dbReference type="ARBA" id="ARBA00012838"/>
    </source>
</evidence>
<dbReference type="Proteomes" id="UP000245942">
    <property type="component" value="Unassembled WGS sequence"/>
</dbReference>
<dbReference type="AlphaFoldDB" id="A0A316UE79"/>
<keyword evidence="7 10" id="KW-0030">Aminoacyl-tRNA synthetase</keyword>
<evidence type="ECO:0000256" key="9">
    <source>
        <dbReference type="ARBA" id="ARBA00068817"/>
    </source>
</evidence>
<dbReference type="RefSeq" id="XP_025348565.1">
    <property type="nucleotide sequence ID" value="XM_025492242.1"/>
</dbReference>
<dbReference type="InterPro" id="IPR014758">
    <property type="entry name" value="Met-tRNA_synth"/>
</dbReference>
<name>A0A316UE79_9BASI</name>
<dbReference type="OrthoDB" id="24670at2759"/>
<dbReference type="InterPro" id="IPR009080">
    <property type="entry name" value="tRNAsynth_Ia_anticodon-bd"/>
</dbReference>
<dbReference type="InterPro" id="IPR014729">
    <property type="entry name" value="Rossmann-like_a/b/a_fold"/>
</dbReference>
<keyword evidence="14" id="KW-1185">Reference proteome</keyword>
<keyword evidence="6 10" id="KW-0648">Protein biosynthesis</keyword>
<evidence type="ECO:0000256" key="1">
    <source>
        <dbReference type="ARBA" id="ARBA00005594"/>
    </source>
</evidence>
<evidence type="ECO:0000313" key="14">
    <source>
        <dbReference type="Proteomes" id="UP000245942"/>
    </source>
</evidence>
<evidence type="ECO:0000256" key="10">
    <source>
        <dbReference type="RuleBase" id="RU363039"/>
    </source>
</evidence>
<dbReference type="Gene3D" id="1.10.730.10">
    <property type="entry name" value="Isoleucyl-tRNA Synthetase, Domain 1"/>
    <property type="match status" value="1"/>
</dbReference>
<evidence type="ECO:0000256" key="6">
    <source>
        <dbReference type="ARBA" id="ARBA00022917"/>
    </source>
</evidence>